<sequence>MNDLVSVIVPYFKKSRFFRKTIDSIKKQTYKKLEIVLIYDDVDRSDLNFINFELKKIRSKKIIINKRNLGAGMSRNKGISKSSGKFIAFLDADDIWHKDKIKNQIEFMKKKKVDFSYTNYLIINEEMKILKEIKSPKQVKFKELLFSCDIGLSSVMLKSDVLKICNFSSLKTKEDYLLWLNLSKKKIKMMGINKVLMKWRKTENSLSSSTFQKIHDALLIYNKHLKFNYIKSLYCVFILSLNFLKKRYL</sequence>
<dbReference type="PANTHER" id="PTHR22916:SF3">
    <property type="entry name" value="UDP-GLCNAC:BETAGAL BETA-1,3-N-ACETYLGLUCOSAMINYLTRANSFERASE-LIKE PROTEIN 1"/>
    <property type="match status" value="1"/>
</dbReference>
<dbReference type="Pfam" id="PF00535">
    <property type="entry name" value="Glycos_transf_2"/>
    <property type="match status" value="1"/>
</dbReference>
<gene>
    <name evidence="2" type="ORF">VP91_00001940</name>
</gene>
<proteinExistence type="predicted"/>
<evidence type="ECO:0000313" key="2">
    <source>
        <dbReference type="EMBL" id="NMN67061.1"/>
    </source>
</evidence>
<dbReference type="CDD" id="cd00761">
    <property type="entry name" value="Glyco_tranf_GTA_type"/>
    <property type="match status" value="1"/>
</dbReference>
<protein>
    <submittedName>
        <fullName evidence="2">Teichuronic acid biosynthesis glycosyltransferase TuaG</fullName>
    </submittedName>
</protein>
<dbReference type="Proteomes" id="UP001166004">
    <property type="component" value="Unassembled WGS sequence"/>
</dbReference>
<dbReference type="InterPro" id="IPR029044">
    <property type="entry name" value="Nucleotide-diphossugar_trans"/>
</dbReference>
<name>A0ABX1SYZ2_PELUQ</name>
<feature type="domain" description="Glycosyltransferase 2-like" evidence="1">
    <location>
        <begin position="6"/>
        <end position="128"/>
    </location>
</feature>
<comment type="caution">
    <text evidence="2">The sequence shown here is derived from an EMBL/GenBank/DDBJ whole genome shotgun (WGS) entry which is preliminary data.</text>
</comment>
<dbReference type="Gene3D" id="3.90.550.10">
    <property type="entry name" value="Spore Coat Polysaccharide Biosynthesis Protein SpsA, Chain A"/>
    <property type="match status" value="1"/>
</dbReference>
<accession>A0ABX1SYZ2</accession>
<evidence type="ECO:0000313" key="3">
    <source>
        <dbReference type="Proteomes" id="UP001166004"/>
    </source>
</evidence>
<dbReference type="EMBL" id="LANA01000001">
    <property type="protein sequence ID" value="NMN67061.1"/>
    <property type="molecule type" value="Genomic_DNA"/>
</dbReference>
<reference evidence="2 3" key="1">
    <citation type="submission" date="2019-07" db="EMBL/GenBank/DDBJ databases">
        <title>SAR11 Genome Evolution.</title>
        <authorList>
            <person name="Giovannoni S."/>
        </authorList>
    </citation>
    <scope>NUCLEOTIDE SEQUENCE [LARGE SCALE GENOMIC DNA]</scope>
    <source>
        <strain evidence="2 3">HTCC9565</strain>
    </source>
</reference>
<organism evidence="2 3">
    <name type="scientific">Pelagibacter ubique</name>
    <dbReference type="NCBI Taxonomy" id="198252"/>
    <lineage>
        <taxon>Bacteria</taxon>
        <taxon>Pseudomonadati</taxon>
        <taxon>Pseudomonadota</taxon>
        <taxon>Alphaproteobacteria</taxon>
        <taxon>Candidatus Pelagibacterales</taxon>
        <taxon>Candidatus Pelagibacteraceae</taxon>
        <taxon>Candidatus Pelagibacter</taxon>
    </lineage>
</organism>
<dbReference type="PANTHER" id="PTHR22916">
    <property type="entry name" value="GLYCOSYLTRANSFERASE"/>
    <property type="match status" value="1"/>
</dbReference>
<dbReference type="InterPro" id="IPR001173">
    <property type="entry name" value="Glyco_trans_2-like"/>
</dbReference>
<dbReference type="RefSeq" id="WP_169035579.1">
    <property type="nucleotide sequence ID" value="NZ_LANA01000001.1"/>
</dbReference>
<dbReference type="SUPFAM" id="SSF53448">
    <property type="entry name" value="Nucleotide-diphospho-sugar transferases"/>
    <property type="match status" value="1"/>
</dbReference>
<keyword evidence="3" id="KW-1185">Reference proteome</keyword>
<evidence type="ECO:0000259" key="1">
    <source>
        <dbReference type="Pfam" id="PF00535"/>
    </source>
</evidence>